<reference evidence="1 2" key="1">
    <citation type="submission" date="2019-04" db="EMBL/GenBank/DDBJ databases">
        <title>Annotation for the trematode Fasciola gigantica.</title>
        <authorList>
            <person name="Choi Y.-J."/>
        </authorList>
    </citation>
    <scope>NUCLEOTIDE SEQUENCE [LARGE SCALE GENOMIC DNA]</scope>
    <source>
        <strain evidence="1">Uganda_cow_1</strain>
    </source>
</reference>
<evidence type="ECO:0000313" key="2">
    <source>
        <dbReference type="Proteomes" id="UP000316759"/>
    </source>
</evidence>
<dbReference type="STRING" id="46835.A0A504YS03"/>
<accession>A0A504YS03</accession>
<comment type="caution">
    <text evidence="1">The sequence shown here is derived from an EMBL/GenBank/DDBJ whole genome shotgun (WGS) entry which is preliminary data.</text>
</comment>
<evidence type="ECO:0000313" key="1">
    <source>
        <dbReference type="EMBL" id="TPP60757.1"/>
    </source>
</evidence>
<proteinExistence type="predicted"/>
<organism evidence="1 2">
    <name type="scientific">Fasciola gigantica</name>
    <name type="common">Giant liver fluke</name>
    <dbReference type="NCBI Taxonomy" id="46835"/>
    <lineage>
        <taxon>Eukaryota</taxon>
        <taxon>Metazoa</taxon>
        <taxon>Spiralia</taxon>
        <taxon>Lophotrochozoa</taxon>
        <taxon>Platyhelminthes</taxon>
        <taxon>Trematoda</taxon>
        <taxon>Digenea</taxon>
        <taxon>Plagiorchiida</taxon>
        <taxon>Echinostomata</taxon>
        <taxon>Echinostomatoidea</taxon>
        <taxon>Fasciolidae</taxon>
        <taxon>Fasciola</taxon>
    </lineage>
</organism>
<gene>
    <name evidence="1" type="ORF">FGIG_10432</name>
</gene>
<keyword evidence="2" id="KW-1185">Reference proteome</keyword>
<name>A0A504YS03_FASGI</name>
<protein>
    <submittedName>
        <fullName evidence="1">Uncharacterized protein</fullName>
    </submittedName>
</protein>
<sequence length="440" mass="47654">MAPRTQPLHRKNSLTTANGDGSLALVLEDYEVFEAEAAELSIEEVDDFSSSLLLDVENATTSGGAYGGHEMCELATLVTRNFHPVLSAHSLATTSVVTPTHHAHTAEYKLLTVTGNSRLPGAAAPHLGVDSHVPRSDGVEWNGFGHEAPYLPVHMLAAVSHGGHPCLPSSWPEQLLAYTDAPALVNAIRSDLIAVCNRLHQTSSIHVIPCDRAPGLTTCQLTCCEASVEWCSTEYGVGAAAEATAATGPSTSVDQIDRKRTFTPNESLPIWVRNRHLNISEGLSAGIFPFSGLRPENLCNSSAFTAVYMLLIQDDTTHRHHHQVPSAFMRSVVEPGNCQLPEPRLLDSPFIWVTLVSLVPWCSGRFVNTGTILSSHRVIPPGCPDPVTLSKRDADQRLVTLLALVDVIGDTDENGLPISRVIIHQRLHHLPQLIVHWECA</sequence>
<dbReference type="Proteomes" id="UP000316759">
    <property type="component" value="Unassembled WGS sequence"/>
</dbReference>
<dbReference type="OrthoDB" id="6234977at2759"/>
<dbReference type="AlphaFoldDB" id="A0A504YS03"/>
<dbReference type="EMBL" id="SUNJ01009010">
    <property type="protein sequence ID" value="TPP60757.1"/>
    <property type="molecule type" value="Genomic_DNA"/>
</dbReference>